<accession>A0A2V0NL50</accession>
<reference evidence="2 3" key="1">
    <citation type="journal article" date="2018" name="Sci. Rep.">
        <title>Raphidocelis subcapitata (=Pseudokirchneriella subcapitata) provides an insight into genome evolution and environmental adaptations in the Sphaeropleales.</title>
        <authorList>
            <person name="Suzuki S."/>
            <person name="Yamaguchi H."/>
            <person name="Nakajima N."/>
            <person name="Kawachi M."/>
        </authorList>
    </citation>
    <scope>NUCLEOTIDE SEQUENCE [LARGE SCALE GENOMIC DNA]</scope>
    <source>
        <strain evidence="2 3">NIES-35</strain>
    </source>
</reference>
<feature type="compositionally biased region" description="Polar residues" evidence="1">
    <location>
        <begin position="272"/>
        <end position="284"/>
    </location>
</feature>
<name>A0A2V0NL50_9CHLO</name>
<feature type="compositionally biased region" description="Low complexity" evidence="1">
    <location>
        <begin position="130"/>
        <end position="143"/>
    </location>
</feature>
<feature type="region of interest" description="Disordered" evidence="1">
    <location>
        <begin position="1"/>
        <end position="304"/>
    </location>
</feature>
<evidence type="ECO:0000313" key="2">
    <source>
        <dbReference type="EMBL" id="GBF88116.1"/>
    </source>
</evidence>
<feature type="compositionally biased region" description="Low complexity" evidence="1">
    <location>
        <begin position="186"/>
        <end position="218"/>
    </location>
</feature>
<dbReference type="STRING" id="307507.A0A2V0NL50"/>
<dbReference type="Proteomes" id="UP000247498">
    <property type="component" value="Unassembled WGS sequence"/>
</dbReference>
<dbReference type="OrthoDB" id="544007at2759"/>
<proteinExistence type="predicted"/>
<dbReference type="EMBL" id="BDRX01000003">
    <property type="protein sequence ID" value="GBF88116.1"/>
    <property type="molecule type" value="Genomic_DNA"/>
</dbReference>
<feature type="compositionally biased region" description="Pro residues" evidence="1">
    <location>
        <begin position="220"/>
        <end position="236"/>
    </location>
</feature>
<evidence type="ECO:0000313" key="3">
    <source>
        <dbReference type="Proteomes" id="UP000247498"/>
    </source>
</evidence>
<organism evidence="2 3">
    <name type="scientific">Raphidocelis subcapitata</name>
    <dbReference type="NCBI Taxonomy" id="307507"/>
    <lineage>
        <taxon>Eukaryota</taxon>
        <taxon>Viridiplantae</taxon>
        <taxon>Chlorophyta</taxon>
        <taxon>core chlorophytes</taxon>
        <taxon>Chlorophyceae</taxon>
        <taxon>CS clade</taxon>
        <taxon>Sphaeropleales</taxon>
        <taxon>Selenastraceae</taxon>
        <taxon>Raphidocelis</taxon>
    </lineage>
</organism>
<sequence>MEAVEAAGAACDGREPHDQAGPAPPALEAKGGAAATTAAAGAAPPPAIQVEFLDEAMRDAPALSDESPHLSPTKRARTDAAAGSPRADSPAAAPPRAAAGDAAGDAPGAAHKRHLESAGGSSDEDSQMDAAAHAAKRPAASGGAAEGRSVSRSPSRGLLSSVFAQAQAQAAIPSGELAAPTPEPQQPHQGQPHSGDQQQQQQQKPPPLQQQQQTQQPGPGSGPQPAPPPGMPPLAPARPGGQQQQEQQAGERRLGHSFSSGLPPCAMDAMPSSASLQGWLSTGSPHAGSPLKQQPTDGSGSFKRWIRSENSTGSFTLPTVFGSASSVAESLELEDSLQMDIKLLPPVVPEEVPPEEAGEDAFAAAAARQWERRRAWREEQRRQHGAAALAAAAAGGGGGAAAAGIAAGERAFHFKIAGWEDELLGMMQAQMAPITIRAVVQAFKDRIHTERDKAEFKALCDKYTVVVEFPVSSGVKCLALKAWLQGAEPQ</sequence>
<dbReference type="AlphaFoldDB" id="A0A2V0NL50"/>
<feature type="compositionally biased region" description="Low complexity" evidence="1">
    <location>
        <begin position="26"/>
        <end position="42"/>
    </location>
</feature>
<evidence type="ECO:0000256" key="1">
    <source>
        <dbReference type="SAM" id="MobiDB-lite"/>
    </source>
</evidence>
<comment type="caution">
    <text evidence="2">The sequence shown here is derived from an EMBL/GenBank/DDBJ whole genome shotgun (WGS) entry which is preliminary data.</text>
</comment>
<keyword evidence="3" id="KW-1185">Reference proteome</keyword>
<protein>
    <submittedName>
        <fullName evidence="2">Uncharacterized protein</fullName>
    </submittedName>
</protein>
<feature type="compositionally biased region" description="Low complexity" evidence="1">
    <location>
        <begin position="79"/>
        <end position="109"/>
    </location>
</feature>
<dbReference type="InParanoid" id="A0A2V0NL50"/>
<gene>
    <name evidence="2" type="ORF">Rsub_00828</name>
</gene>
<feature type="compositionally biased region" description="Low complexity" evidence="1">
    <location>
        <begin position="237"/>
        <end position="248"/>
    </location>
</feature>